<dbReference type="Gene3D" id="3.60.15.10">
    <property type="entry name" value="Ribonuclease Z/Hydroxyacylglutathione hydrolase-like"/>
    <property type="match status" value="1"/>
</dbReference>
<dbReference type="HOGENOM" id="CLU_056853_1_0_3"/>
<dbReference type="eggNOG" id="COG0491">
    <property type="taxonomic scope" value="Bacteria"/>
</dbReference>
<dbReference type="EMBL" id="CP000878">
    <property type="protein sequence ID" value="ABX09414.1"/>
    <property type="molecule type" value="Genomic_DNA"/>
</dbReference>
<protein>
    <submittedName>
        <fullName evidence="2">Zn-dependent hydrolase</fullName>
    </submittedName>
</protein>
<sequence length="304" mass="33715">MTKIKNRLKSNSPGPFFVNSSCIDCGSCWQLDPEHFAQTGSSSCVHTQPKGQQEIAQAYLALIDCPVAAICAPKELTANLSADAFPIMVTKHSAGDVYYCGWSSKRSFGASSWLILGKKGNVLIDSPRWSAPLAKKIKKMGGINTIVLTHRDDVADHANWAKAFNCARWIHQDDADAAPEAEKQVKGLDALPLGEHLTLIPTPGHTKGSMVAVLGDQQQILFSGDHLWWNKEREAIVASKDYCWWDWSEQLKSVKRLLDLKISWLLPGHGSAHQFMPGQWKEALEKTLRHAERTSPNSNIEDFT</sequence>
<dbReference type="RefSeq" id="WP_012196035.1">
    <property type="nucleotide sequence ID" value="NC_009976.1"/>
</dbReference>
<dbReference type="PANTHER" id="PTHR42773:SF1">
    <property type="entry name" value="METALLO-BETA-LACTAMASE FAMILY PROTEIN"/>
    <property type="match status" value="1"/>
</dbReference>
<feature type="domain" description="Metallo-beta-lactamase" evidence="1">
    <location>
        <begin position="109"/>
        <end position="269"/>
    </location>
</feature>
<dbReference type="SMART" id="SM00849">
    <property type="entry name" value="Lactamase_B"/>
    <property type="match status" value="1"/>
</dbReference>
<dbReference type="InterPro" id="IPR036866">
    <property type="entry name" value="RibonucZ/Hydroxyglut_hydro"/>
</dbReference>
<dbReference type="Proteomes" id="UP000000788">
    <property type="component" value="Chromosome"/>
</dbReference>
<dbReference type="CDD" id="cd07727">
    <property type="entry name" value="YmaE-like_MBL-fold"/>
    <property type="match status" value="1"/>
</dbReference>
<dbReference type="AlphaFoldDB" id="A9BC52"/>
<keyword evidence="2" id="KW-0378">Hydrolase</keyword>
<evidence type="ECO:0000259" key="1">
    <source>
        <dbReference type="SMART" id="SM00849"/>
    </source>
</evidence>
<dbReference type="SUPFAM" id="SSF56281">
    <property type="entry name" value="Metallo-hydrolase/oxidoreductase"/>
    <property type="match status" value="1"/>
</dbReference>
<dbReference type="OrthoDB" id="9802248at2"/>
<dbReference type="Pfam" id="PF00753">
    <property type="entry name" value="Lactamase_B"/>
    <property type="match status" value="1"/>
</dbReference>
<evidence type="ECO:0000313" key="2">
    <source>
        <dbReference type="EMBL" id="ABX09414.1"/>
    </source>
</evidence>
<dbReference type="Pfam" id="PF13370">
    <property type="entry name" value="Fer4_13"/>
    <property type="match status" value="1"/>
</dbReference>
<reference evidence="2 3" key="1">
    <citation type="journal article" date="2007" name="PLoS Genet.">
        <title>Patterns and implications of gene gain and loss in the evolution of Prochlorococcus.</title>
        <authorList>
            <person name="Kettler G.C."/>
            <person name="Martiny A.C."/>
            <person name="Huang K."/>
            <person name="Zucker J."/>
            <person name="Coleman M.L."/>
            <person name="Rodrigue S."/>
            <person name="Chen F."/>
            <person name="Lapidus A."/>
            <person name="Ferriera S."/>
            <person name="Johnson J."/>
            <person name="Steglich C."/>
            <person name="Church G.M."/>
            <person name="Richardson P."/>
            <person name="Chisholm S.W."/>
        </authorList>
    </citation>
    <scope>NUCLEOTIDE SEQUENCE [LARGE SCALE GENOMIC DNA]</scope>
    <source>
        <strain evidence="3">MIT 9211</strain>
    </source>
</reference>
<organism evidence="2 3">
    <name type="scientific">Prochlorococcus marinus (strain MIT 9211)</name>
    <dbReference type="NCBI Taxonomy" id="93059"/>
    <lineage>
        <taxon>Bacteria</taxon>
        <taxon>Bacillati</taxon>
        <taxon>Cyanobacteriota</taxon>
        <taxon>Cyanophyceae</taxon>
        <taxon>Synechococcales</taxon>
        <taxon>Prochlorococcaceae</taxon>
        <taxon>Prochlorococcus</taxon>
    </lineage>
</organism>
<proteinExistence type="predicted"/>
<dbReference type="KEGG" id="pmj:P9211_14831"/>
<accession>A9BC52</accession>
<keyword evidence="3" id="KW-1185">Reference proteome</keyword>
<dbReference type="Gene3D" id="3.30.70.20">
    <property type="match status" value="1"/>
</dbReference>
<dbReference type="InterPro" id="IPR001279">
    <property type="entry name" value="Metallo-B-lactamas"/>
</dbReference>
<gene>
    <name evidence="2" type="ordered locus">P9211_14831</name>
</gene>
<dbReference type="STRING" id="93059.P9211_14831"/>
<dbReference type="PANTHER" id="PTHR42773">
    <property type="entry name" value="METALLO-BETA-LACTAMASE-RELATED"/>
    <property type="match status" value="1"/>
</dbReference>
<dbReference type="GO" id="GO:0016787">
    <property type="term" value="F:hydrolase activity"/>
    <property type="evidence" value="ECO:0007669"/>
    <property type="project" value="UniProtKB-KW"/>
</dbReference>
<evidence type="ECO:0000313" key="3">
    <source>
        <dbReference type="Proteomes" id="UP000000788"/>
    </source>
</evidence>
<name>A9BC52_PROM4</name>